<dbReference type="OrthoDB" id="1101576at2759"/>
<organism evidence="1 2">
    <name type="scientific">Streblomastix strix</name>
    <dbReference type="NCBI Taxonomy" id="222440"/>
    <lineage>
        <taxon>Eukaryota</taxon>
        <taxon>Metamonada</taxon>
        <taxon>Preaxostyla</taxon>
        <taxon>Oxymonadida</taxon>
        <taxon>Streblomastigidae</taxon>
        <taxon>Streblomastix</taxon>
    </lineage>
</organism>
<proteinExistence type="predicted"/>
<dbReference type="InterPro" id="IPR012337">
    <property type="entry name" value="RNaseH-like_sf"/>
</dbReference>
<gene>
    <name evidence="1" type="ORF">EZS28_027887</name>
</gene>
<dbReference type="PANTHER" id="PTHR45913">
    <property type="entry name" value="EPM2A-INTERACTING PROTEIN 1"/>
    <property type="match status" value="1"/>
</dbReference>
<sequence>MVDESTDITSLNEMIIFARYVTNDGVIHSVFIDIIPKDEKGATGQNIYDTFKKAFVNNCLNIKHICSACVDGAAAMIGCRKGMTTLMKQENKSVLPYHCVMHSFNLAQLDTTKEDQLFDLRRCECLCLQLWKYFHNKPRNAAQLAAVHTQDKTKQITLKKQIEIRFGKHQV</sequence>
<evidence type="ECO:0000313" key="1">
    <source>
        <dbReference type="EMBL" id="KAA6376586.1"/>
    </source>
</evidence>
<dbReference type="SUPFAM" id="SSF53098">
    <property type="entry name" value="Ribonuclease H-like"/>
    <property type="match status" value="1"/>
</dbReference>
<comment type="caution">
    <text evidence="1">The sequence shown here is derived from an EMBL/GenBank/DDBJ whole genome shotgun (WGS) entry which is preliminary data.</text>
</comment>
<protein>
    <submittedName>
        <fullName evidence="1">Uncharacterized protein</fullName>
    </submittedName>
</protein>
<name>A0A5J4V0T1_9EUKA</name>
<dbReference type="Proteomes" id="UP000324800">
    <property type="component" value="Unassembled WGS sequence"/>
</dbReference>
<accession>A0A5J4V0T1</accession>
<reference evidence="1 2" key="1">
    <citation type="submission" date="2019-03" db="EMBL/GenBank/DDBJ databases">
        <title>Single cell metagenomics reveals metabolic interactions within the superorganism composed of flagellate Streblomastix strix and complex community of Bacteroidetes bacteria on its surface.</title>
        <authorList>
            <person name="Treitli S.C."/>
            <person name="Kolisko M."/>
            <person name="Husnik F."/>
            <person name="Keeling P."/>
            <person name="Hampl V."/>
        </authorList>
    </citation>
    <scope>NUCLEOTIDE SEQUENCE [LARGE SCALE GENOMIC DNA]</scope>
    <source>
        <strain evidence="1">ST1C</strain>
    </source>
</reference>
<dbReference type="EMBL" id="SNRW01010423">
    <property type="protein sequence ID" value="KAA6376586.1"/>
    <property type="molecule type" value="Genomic_DNA"/>
</dbReference>
<dbReference type="PANTHER" id="PTHR45913:SF5">
    <property type="entry name" value="GENERAL TRANSCRIPTION FACTOR II-I REPEAT DOMAIN-CONTAINING PROTEIN 2A-LIKE PROTEIN"/>
    <property type="match status" value="1"/>
</dbReference>
<evidence type="ECO:0000313" key="2">
    <source>
        <dbReference type="Proteomes" id="UP000324800"/>
    </source>
</evidence>
<dbReference type="AlphaFoldDB" id="A0A5J4V0T1"/>